<name>A0AAV0KI22_9ROSI</name>
<dbReference type="Pfam" id="PF21539">
    <property type="entry name" value="Med15_C"/>
    <property type="match status" value="1"/>
</dbReference>
<evidence type="ECO:0000313" key="2">
    <source>
        <dbReference type="EMBL" id="CAI0421080.1"/>
    </source>
</evidence>
<dbReference type="InterPro" id="IPR044661">
    <property type="entry name" value="MED15a/b/c-like"/>
</dbReference>
<evidence type="ECO:0000313" key="3">
    <source>
        <dbReference type="Proteomes" id="UP001154282"/>
    </source>
</evidence>
<comment type="caution">
    <text evidence="2">The sequence shown here is derived from an EMBL/GenBank/DDBJ whole genome shotgun (WGS) entry which is preliminary data.</text>
</comment>
<evidence type="ECO:0000259" key="1">
    <source>
        <dbReference type="Pfam" id="PF21539"/>
    </source>
</evidence>
<dbReference type="GO" id="GO:0031490">
    <property type="term" value="F:chromatin DNA binding"/>
    <property type="evidence" value="ECO:0007669"/>
    <property type="project" value="InterPro"/>
</dbReference>
<dbReference type="InterPro" id="IPR048386">
    <property type="entry name" value="Med15_C"/>
</dbReference>
<reference evidence="2" key="1">
    <citation type="submission" date="2022-08" db="EMBL/GenBank/DDBJ databases">
        <authorList>
            <person name="Gutierrez-Valencia J."/>
        </authorList>
    </citation>
    <scope>NUCLEOTIDE SEQUENCE</scope>
</reference>
<dbReference type="Proteomes" id="UP001154282">
    <property type="component" value="Unassembled WGS sequence"/>
</dbReference>
<feature type="non-terminal residue" evidence="2">
    <location>
        <position position="1"/>
    </location>
</feature>
<keyword evidence="3" id="KW-1185">Reference proteome</keyword>
<dbReference type="GO" id="GO:0003713">
    <property type="term" value="F:transcription coactivator activity"/>
    <property type="evidence" value="ECO:0007669"/>
    <property type="project" value="InterPro"/>
</dbReference>
<proteinExistence type="predicted"/>
<dbReference type="PANTHER" id="PTHR33137:SF4">
    <property type="entry name" value="MEDIATOR OF RNA POLYMERASE II TRANSCRIPTION SUBUNIT 15A-RELATED"/>
    <property type="match status" value="1"/>
</dbReference>
<gene>
    <name evidence="2" type="ORF">LITE_LOCUS18619</name>
</gene>
<feature type="domain" description="ARC105/Med15 mediator subunit C-terminal" evidence="1">
    <location>
        <begin position="38"/>
        <end position="148"/>
    </location>
</feature>
<dbReference type="PANTHER" id="PTHR33137">
    <property type="entry name" value="MEDIATOR OF RNA POLYMERASE II TRANSCRIPTION SUBUNIT 15A-RELATED"/>
    <property type="match status" value="1"/>
</dbReference>
<dbReference type="EMBL" id="CAMGYJ010000005">
    <property type="protein sequence ID" value="CAI0421080.1"/>
    <property type="molecule type" value="Genomic_DNA"/>
</dbReference>
<organism evidence="2 3">
    <name type="scientific">Linum tenue</name>
    <dbReference type="NCBI Taxonomy" id="586396"/>
    <lineage>
        <taxon>Eukaryota</taxon>
        <taxon>Viridiplantae</taxon>
        <taxon>Streptophyta</taxon>
        <taxon>Embryophyta</taxon>
        <taxon>Tracheophyta</taxon>
        <taxon>Spermatophyta</taxon>
        <taxon>Magnoliopsida</taxon>
        <taxon>eudicotyledons</taxon>
        <taxon>Gunneridae</taxon>
        <taxon>Pentapetalae</taxon>
        <taxon>rosids</taxon>
        <taxon>fabids</taxon>
        <taxon>Malpighiales</taxon>
        <taxon>Linaceae</taxon>
        <taxon>Linum</taxon>
    </lineage>
</organism>
<accession>A0AAV0KI22</accession>
<protein>
    <recommendedName>
        <fullName evidence="1">ARC105/Med15 mediator subunit C-terminal domain-containing protein</fullName>
    </recommendedName>
</protein>
<sequence length="172" mass="19154">ILDRFDCPSCNFLGQGQLTSRSFTALTLQYIVLQRNQALREEVRTINQQLVDTDVAIIPDGNARTIMKFSFNAASISPMLLQQPIEPLKLLVPANYPQSSPVLLENGDSGEDDLSVKAKSRLHRCLRSLLHPVTLEDIARSWDVCARQVITEYALQNGGGSFSSQYGTWETV</sequence>
<dbReference type="AlphaFoldDB" id="A0AAV0KI22"/>